<dbReference type="InterPro" id="IPR015942">
    <property type="entry name" value="Asp/Glu/hydantoin_racemase"/>
</dbReference>
<dbReference type="PROSITE" id="PS00924">
    <property type="entry name" value="ASP_GLU_RACEMASE_2"/>
    <property type="match status" value="1"/>
</dbReference>
<keyword evidence="2" id="KW-1185">Reference proteome</keyword>
<proteinExistence type="predicted"/>
<dbReference type="InterPro" id="IPR033134">
    <property type="entry name" value="Asp/Glu_racemase_AS_2"/>
</dbReference>
<gene>
    <name evidence="1" type="ORF">I6U51_17190</name>
</gene>
<name>A0A934M4V1_9CLOT</name>
<reference evidence="1" key="1">
    <citation type="submission" date="2020-12" db="EMBL/GenBank/DDBJ databases">
        <title>Clostridium thailandense sp. nov., a novel acetogenic bacterium isolated from peat land soil in Thailand.</title>
        <authorList>
            <person name="Chaikitkaew S."/>
            <person name="Birkeland N.K."/>
        </authorList>
    </citation>
    <scope>NUCLEOTIDE SEQUENCE</scope>
    <source>
        <strain evidence="1">DSM 17425</strain>
    </source>
</reference>
<dbReference type="AlphaFoldDB" id="A0A934M4V1"/>
<dbReference type="Pfam" id="PF01177">
    <property type="entry name" value="Asp_Glu_race"/>
    <property type="match status" value="1"/>
</dbReference>
<evidence type="ECO:0000313" key="1">
    <source>
        <dbReference type="EMBL" id="MBI6874410.1"/>
    </source>
</evidence>
<dbReference type="InterPro" id="IPR001920">
    <property type="entry name" value="Asp/Glu_race"/>
</dbReference>
<accession>A0A934M4V1</accession>
<dbReference type="EMBL" id="JAEEGB010000026">
    <property type="protein sequence ID" value="MBI6874410.1"/>
    <property type="molecule type" value="Genomic_DNA"/>
</dbReference>
<dbReference type="GO" id="GO:0047661">
    <property type="term" value="F:amino-acid racemase activity"/>
    <property type="evidence" value="ECO:0007669"/>
    <property type="project" value="InterPro"/>
</dbReference>
<dbReference type="RefSeq" id="WP_211143791.1">
    <property type="nucleotide sequence ID" value="NZ_JAEEGB010000026.1"/>
</dbReference>
<comment type="caution">
    <text evidence="1">The sequence shown here is derived from an EMBL/GenBank/DDBJ whole genome shotgun (WGS) entry which is preliminary data.</text>
</comment>
<organism evidence="1 2">
    <name type="scientific">Clostridium aciditolerans</name>
    <dbReference type="NCBI Taxonomy" id="339861"/>
    <lineage>
        <taxon>Bacteria</taxon>
        <taxon>Bacillati</taxon>
        <taxon>Bacillota</taxon>
        <taxon>Clostridia</taxon>
        <taxon>Eubacteriales</taxon>
        <taxon>Clostridiaceae</taxon>
        <taxon>Clostridium</taxon>
    </lineage>
</organism>
<evidence type="ECO:0000313" key="2">
    <source>
        <dbReference type="Proteomes" id="UP000622687"/>
    </source>
</evidence>
<dbReference type="SUPFAM" id="SSF53681">
    <property type="entry name" value="Aspartate/glutamate racemase"/>
    <property type="match status" value="1"/>
</dbReference>
<protein>
    <submittedName>
        <fullName evidence="1">Aspartate/glutamate racemase family protein</fullName>
    </submittedName>
</protein>
<dbReference type="Gene3D" id="3.40.50.1860">
    <property type="match status" value="2"/>
</dbReference>
<dbReference type="Proteomes" id="UP000622687">
    <property type="component" value="Unassembled WGS sequence"/>
</dbReference>
<sequence>MNNIKVGVIAGTPVDTQMGVNFFISKGINALGYPVSSCPEEQSKFQILSPIELANKIREIIKEIKHKSVDTIIVYCNSLSAAVDMDKLSREEEVRIITPLTVYKKIACNYKNIGVLTANNQSSAGIEKVVQSVNSECNVIGIGVLPLVIDIEKGMPAEKIVEKFALKNLIEFYNSIKVDVVILGCTHFPYLYNELKKYASISILDPAELMYKMICDN</sequence>